<dbReference type="InterPro" id="IPR030456">
    <property type="entry name" value="TF_fork_head_CS_2"/>
</dbReference>
<keyword evidence="3 6" id="KW-0238">DNA-binding</keyword>
<dbReference type="GO" id="GO:0005634">
    <property type="term" value="C:nucleus"/>
    <property type="evidence" value="ECO:0007669"/>
    <property type="project" value="UniProtKB-SubCell"/>
</dbReference>
<organism evidence="10 11">
    <name type="scientific">Schistosoma rodhaini</name>
    <dbReference type="NCBI Taxonomy" id="6188"/>
    <lineage>
        <taxon>Eukaryota</taxon>
        <taxon>Metazoa</taxon>
        <taxon>Spiralia</taxon>
        <taxon>Lophotrochozoa</taxon>
        <taxon>Platyhelminthes</taxon>
        <taxon>Trematoda</taxon>
        <taxon>Digenea</taxon>
        <taxon>Strigeidida</taxon>
        <taxon>Schistosomatoidea</taxon>
        <taxon>Schistosomatidae</taxon>
        <taxon>Schistosoma</taxon>
    </lineage>
</organism>
<name>A0AA85G5W3_9TREM</name>
<feature type="DNA-binding region" description="Fork-head" evidence="6">
    <location>
        <begin position="292"/>
        <end position="387"/>
    </location>
</feature>
<evidence type="ECO:0000256" key="2">
    <source>
        <dbReference type="ARBA" id="ARBA00023015"/>
    </source>
</evidence>
<dbReference type="InterPro" id="IPR008984">
    <property type="entry name" value="SMAD_FHA_dom_sf"/>
</dbReference>
<evidence type="ECO:0000259" key="9">
    <source>
        <dbReference type="PROSITE" id="PS50039"/>
    </source>
</evidence>
<dbReference type="PROSITE" id="PS50006">
    <property type="entry name" value="FHA_DOMAIN"/>
    <property type="match status" value="1"/>
</dbReference>
<dbReference type="InterPro" id="IPR036390">
    <property type="entry name" value="WH_DNA-bd_sf"/>
</dbReference>
<evidence type="ECO:0000256" key="6">
    <source>
        <dbReference type="PROSITE-ProRule" id="PRU00089"/>
    </source>
</evidence>
<evidence type="ECO:0000313" key="11">
    <source>
        <dbReference type="WBParaSite" id="SRDH1_7930.1"/>
    </source>
</evidence>
<keyword evidence="2" id="KW-0805">Transcription regulation</keyword>
<proteinExistence type="predicted"/>
<comment type="subcellular location">
    <subcellularLocation>
        <location evidence="1 6">Nucleus</location>
    </subcellularLocation>
</comment>
<keyword evidence="5 6" id="KW-0539">Nucleus</keyword>
<dbReference type="InterPro" id="IPR000253">
    <property type="entry name" value="FHA_dom"/>
</dbReference>
<dbReference type="SMART" id="SM00240">
    <property type="entry name" value="FHA"/>
    <property type="match status" value="1"/>
</dbReference>
<evidence type="ECO:0000256" key="3">
    <source>
        <dbReference type="ARBA" id="ARBA00023125"/>
    </source>
</evidence>
<dbReference type="SUPFAM" id="SSF46785">
    <property type="entry name" value="Winged helix' DNA-binding domain"/>
    <property type="match status" value="1"/>
</dbReference>
<evidence type="ECO:0000256" key="5">
    <source>
        <dbReference type="ARBA" id="ARBA00023242"/>
    </source>
</evidence>
<feature type="domain" description="Fork-head" evidence="9">
    <location>
        <begin position="292"/>
        <end position="387"/>
    </location>
</feature>
<dbReference type="InterPro" id="IPR036388">
    <property type="entry name" value="WH-like_DNA-bd_sf"/>
</dbReference>
<reference evidence="10" key="1">
    <citation type="submission" date="2022-06" db="EMBL/GenBank/DDBJ databases">
        <authorList>
            <person name="Berger JAMES D."/>
            <person name="Berger JAMES D."/>
        </authorList>
    </citation>
    <scope>NUCLEOTIDE SEQUENCE [LARGE SCALE GENOMIC DNA]</scope>
</reference>
<dbReference type="Gene3D" id="2.60.200.20">
    <property type="match status" value="1"/>
</dbReference>
<keyword evidence="10" id="KW-1185">Reference proteome</keyword>
<dbReference type="SMART" id="SM00339">
    <property type="entry name" value="FH"/>
    <property type="match status" value="1"/>
</dbReference>
<protein>
    <recommendedName>
        <fullName evidence="12">Fork-head domain-containing protein</fullName>
    </recommendedName>
</protein>
<dbReference type="Pfam" id="PF00250">
    <property type="entry name" value="Forkhead"/>
    <property type="match status" value="1"/>
</dbReference>
<dbReference type="GO" id="GO:0003700">
    <property type="term" value="F:DNA-binding transcription factor activity"/>
    <property type="evidence" value="ECO:0007669"/>
    <property type="project" value="InterPro"/>
</dbReference>
<evidence type="ECO:0000256" key="1">
    <source>
        <dbReference type="ARBA" id="ARBA00004123"/>
    </source>
</evidence>
<evidence type="ECO:0000259" key="8">
    <source>
        <dbReference type="PROSITE" id="PS50006"/>
    </source>
</evidence>
<sequence length="568" mass="63745">MDRNMPTVYARLTMGKTTYEMVKHQITIGRSSAVYPVDIDIGCSSYVSRQHLEIIWKTDCLKLKCKGKNGIFIDQIFQPYSSQFLSIPPSCVLRFPSTSICIQIEQCFMSYEKSNSCPDYVSSFELDSYGSRNSCSPVNSDNQASPRISSKTFNFIGPSENLNTTTSRTRRKQALIPACRTTYGNVHYSNVQKNTPSDASSCELKNTSDTTQQGENDTNRAEADIHKQTNCIGNSANIQYIHLKSKVDLPFSNVDSIGDGITPIKSSQNSISSPIVHLATFPAIERGDQFTKPPYSYAQLIAQAISSQPDRKLTLSGIYDFISRNYSYYQLADKGWQNSIRHNLSLNCQFVKVPRSQEDHGKGCFWRIDPEHEAKLLNIAFRKRRIRACDTSSFLTNNRYPLTSLSSNGKFYNYIIPKSLISQPQNSSIIMSTGGIHLRKSYKRSNKSPDQLKTPYKLALSSSSLDVNIQHTPLTQNKEDNLSVITFQPVVHNLVPVNQASSSVLRIMNTKPILTTNFKSSHHKEDQYNISSFRAGSVVVQQPTYSLLSYSNSSQVTTVFHQNSSGTN</sequence>
<reference evidence="11" key="2">
    <citation type="submission" date="2023-11" db="UniProtKB">
        <authorList>
            <consortium name="WormBaseParasite"/>
        </authorList>
    </citation>
    <scope>IDENTIFICATION</scope>
</reference>
<dbReference type="PRINTS" id="PR00053">
    <property type="entry name" value="FORKHEAD"/>
</dbReference>
<dbReference type="PROSITE" id="PS00658">
    <property type="entry name" value="FORK_HEAD_2"/>
    <property type="match status" value="1"/>
</dbReference>
<feature type="region of interest" description="Disordered" evidence="7">
    <location>
        <begin position="194"/>
        <end position="219"/>
    </location>
</feature>
<dbReference type="CDD" id="cd20026">
    <property type="entry name" value="FH_FOXK"/>
    <property type="match status" value="1"/>
</dbReference>
<evidence type="ECO:0000256" key="4">
    <source>
        <dbReference type="ARBA" id="ARBA00023163"/>
    </source>
</evidence>
<feature type="compositionally biased region" description="Polar residues" evidence="7">
    <location>
        <begin position="194"/>
        <end position="216"/>
    </location>
</feature>
<dbReference type="FunFam" id="1.10.10.10:FF:000030">
    <property type="entry name" value="Forkhead box protein K2"/>
    <property type="match status" value="1"/>
</dbReference>
<evidence type="ECO:0008006" key="12">
    <source>
        <dbReference type="Google" id="ProtNLM"/>
    </source>
</evidence>
<dbReference type="PANTHER" id="PTHR45881:SF6">
    <property type="entry name" value="FORK-HEAD DOMAIN-CONTAINING PROTEIN"/>
    <property type="match status" value="1"/>
</dbReference>
<dbReference type="GO" id="GO:0006357">
    <property type="term" value="P:regulation of transcription by RNA polymerase II"/>
    <property type="evidence" value="ECO:0007669"/>
    <property type="project" value="UniProtKB-ARBA"/>
</dbReference>
<dbReference type="GO" id="GO:0043565">
    <property type="term" value="F:sequence-specific DNA binding"/>
    <property type="evidence" value="ECO:0007669"/>
    <property type="project" value="InterPro"/>
</dbReference>
<dbReference type="PANTHER" id="PTHR45881">
    <property type="entry name" value="CHECKPOINT SUPPRESSOR 1-LIKE, ISOFORM A-RELATED"/>
    <property type="match status" value="1"/>
</dbReference>
<dbReference type="PROSITE" id="PS00657">
    <property type="entry name" value="FORK_HEAD_1"/>
    <property type="match status" value="1"/>
</dbReference>
<dbReference type="Proteomes" id="UP000050792">
    <property type="component" value="Unassembled WGS sequence"/>
</dbReference>
<dbReference type="AlphaFoldDB" id="A0AA85G5W3"/>
<evidence type="ECO:0000313" key="10">
    <source>
        <dbReference type="Proteomes" id="UP000050792"/>
    </source>
</evidence>
<evidence type="ECO:0000256" key="7">
    <source>
        <dbReference type="SAM" id="MobiDB-lite"/>
    </source>
</evidence>
<feature type="domain" description="FHA" evidence="8">
    <location>
        <begin position="26"/>
        <end position="78"/>
    </location>
</feature>
<dbReference type="WBParaSite" id="SRDH1_7930.1">
    <property type="protein sequence ID" value="SRDH1_7930.1"/>
    <property type="gene ID" value="SRDH1_7930"/>
</dbReference>
<dbReference type="PROSITE" id="PS50039">
    <property type="entry name" value="FORK_HEAD_3"/>
    <property type="match status" value="1"/>
</dbReference>
<accession>A0AA85G5W3</accession>
<dbReference type="Gene3D" id="1.10.10.10">
    <property type="entry name" value="Winged helix-like DNA-binding domain superfamily/Winged helix DNA-binding domain"/>
    <property type="match status" value="1"/>
</dbReference>
<dbReference type="SUPFAM" id="SSF49879">
    <property type="entry name" value="SMAD/FHA domain"/>
    <property type="match status" value="1"/>
</dbReference>
<dbReference type="GO" id="GO:0045893">
    <property type="term" value="P:positive regulation of DNA-templated transcription"/>
    <property type="evidence" value="ECO:0007669"/>
    <property type="project" value="UniProtKB-ARBA"/>
</dbReference>
<dbReference type="Pfam" id="PF00498">
    <property type="entry name" value="FHA"/>
    <property type="match status" value="1"/>
</dbReference>
<dbReference type="InterPro" id="IPR018122">
    <property type="entry name" value="TF_fork_head_CS_1"/>
</dbReference>
<dbReference type="InterPro" id="IPR001766">
    <property type="entry name" value="Fork_head_dom"/>
</dbReference>
<keyword evidence="4" id="KW-0804">Transcription</keyword>